<comment type="caution">
    <text evidence="2">The sequence shown here is derived from an EMBL/GenBank/DDBJ whole genome shotgun (WGS) entry which is preliminary data.</text>
</comment>
<dbReference type="EMBL" id="CAAALY010013017">
    <property type="protein sequence ID" value="VEL11837.1"/>
    <property type="molecule type" value="Genomic_DNA"/>
</dbReference>
<feature type="region of interest" description="Disordered" evidence="1">
    <location>
        <begin position="16"/>
        <end position="35"/>
    </location>
</feature>
<dbReference type="Proteomes" id="UP000784294">
    <property type="component" value="Unassembled WGS sequence"/>
</dbReference>
<feature type="compositionally biased region" description="Polar residues" evidence="1">
    <location>
        <begin position="51"/>
        <end position="62"/>
    </location>
</feature>
<evidence type="ECO:0000256" key="1">
    <source>
        <dbReference type="SAM" id="MobiDB-lite"/>
    </source>
</evidence>
<evidence type="ECO:0000313" key="2">
    <source>
        <dbReference type="EMBL" id="VEL11837.1"/>
    </source>
</evidence>
<sequence length="105" mass="11239">MNIDKDNRDVADLPLLASLSDSSSNPSTDPSISLVNSVPMTNGLLLLNPIPDTNTSESNKNRSLMHPPGDTCHFQISNTKPQSDSAGNELSESNCCQFTAEMDTS</sequence>
<evidence type="ECO:0000313" key="3">
    <source>
        <dbReference type="Proteomes" id="UP000784294"/>
    </source>
</evidence>
<name>A0A448WHH0_9PLAT</name>
<proteinExistence type="predicted"/>
<protein>
    <submittedName>
        <fullName evidence="2">Uncharacterized protein</fullName>
    </submittedName>
</protein>
<gene>
    <name evidence="2" type="ORF">PXEA_LOCUS5277</name>
</gene>
<feature type="region of interest" description="Disordered" evidence="1">
    <location>
        <begin position="49"/>
        <end position="69"/>
    </location>
</feature>
<accession>A0A448WHH0</accession>
<organism evidence="2 3">
    <name type="scientific">Protopolystoma xenopodis</name>
    <dbReference type="NCBI Taxonomy" id="117903"/>
    <lineage>
        <taxon>Eukaryota</taxon>
        <taxon>Metazoa</taxon>
        <taxon>Spiralia</taxon>
        <taxon>Lophotrochozoa</taxon>
        <taxon>Platyhelminthes</taxon>
        <taxon>Monogenea</taxon>
        <taxon>Polyopisthocotylea</taxon>
        <taxon>Polystomatidea</taxon>
        <taxon>Polystomatidae</taxon>
        <taxon>Protopolystoma</taxon>
    </lineage>
</organism>
<keyword evidence="3" id="KW-1185">Reference proteome</keyword>
<dbReference type="AlphaFoldDB" id="A0A448WHH0"/>
<reference evidence="2" key="1">
    <citation type="submission" date="2018-11" db="EMBL/GenBank/DDBJ databases">
        <authorList>
            <consortium name="Pathogen Informatics"/>
        </authorList>
    </citation>
    <scope>NUCLEOTIDE SEQUENCE</scope>
</reference>
<feature type="compositionally biased region" description="Low complexity" evidence="1">
    <location>
        <begin position="16"/>
        <end position="34"/>
    </location>
</feature>